<organism evidence="1 2">
    <name type="scientific">Thermomonospora echinospora</name>
    <dbReference type="NCBI Taxonomy" id="1992"/>
    <lineage>
        <taxon>Bacteria</taxon>
        <taxon>Bacillati</taxon>
        <taxon>Actinomycetota</taxon>
        <taxon>Actinomycetes</taxon>
        <taxon>Streptosporangiales</taxon>
        <taxon>Thermomonosporaceae</taxon>
        <taxon>Thermomonospora</taxon>
    </lineage>
</organism>
<sequence length="97" mass="10465">MGGVGPEVWIATADGRDMVRADAIVVVRLDGGRLTAQLRDESKQTVTLIDGATAAHPPADFHRRLVRTVAELADSSGAQLVRTACDENGWRWVTEPL</sequence>
<evidence type="ECO:0000313" key="1">
    <source>
        <dbReference type="EMBL" id="SEG24664.1"/>
    </source>
</evidence>
<gene>
    <name evidence="1" type="ORF">SAMN04489712_10467</name>
</gene>
<dbReference type="OrthoDB" id="3478320at2"/>
<dbReference type="RefSeq" id="WP_146087313.1">
    <property type="nucleotide sequence ID" value="NZ_FNVO01000004.1"/>
</dbReference>
<evidence type="ECO:0000313" key="2">
    <source>
        <dbReference type="Proteomes" id="UP000236723"/>
    </source>
</evidence>
<dbReference type="Proteomes" id="UP000236723">
    <property type="component" value="Unassembled WGS sequence"/>
</dbReference>
<protein>
    <submittedName>
        <fullName evidence="1">Uncharacterized protein</fullName>
    </submittedName>
</protein>
<dbReference type="AlphaFoldDB" id="A0A1H5YKY7"/>
<keyword evidence="2" id="KW-1185">Reference proteome</keyword>
<dbReference type="EMBL" id="FNVO01000004">
    <property type="protein sequence ID" value="SEG24664.1"/>
    <property type="molecule type" value="Genomic_DNA"/>
</dbReference>
<reference evidence="2" key="1">
    <citation type="submission" date="2016-10" db="EMBL/GenBank/DDBJ databases">
        <authorList>
            <person name="Varghese N."/>
            <person name="Submissions S."/>
        </authorList>
    </citation>
    <scope>NUCLEOTIDE SEQUENCE [LARGE SCALE GENOMIC DNA]</scope>
    <source>
        <strain evidence="2">DSM 43163</strain>
    </source>
</reference>
<accession>A0A1H5YKY7</accession>
<proteinExistence type="predicted"/>
<name>A0A1H5YKY7_9ACTN</name>